<dbReference type="SMART" id="SM00173">
    <property type="entry name" value="RAS"/>
    <property type="match status" value="1"/>
</dbReference>
<comment type="caution">
    <text evidence="2">The sequence shown here is derived from an EMBL/GenBank/DDBJ whole genome shotgun (WGS) entry which is preliminary data.</text>
</comment>
<dbReference type="Gene3D" id="3.40.50.300">
    <property type="entry name" value="P-loop containing nucleotide triphosphate hydrolases"/>
    <property type="match status" value="1"/>
</dbReference>
<dbReference type="PANTHER" id="PTHR47979">
    <property type="entry name" value="DRAB11-RELATED"/>
    <property type="match status" value="1"/>
</dbReference>
<accession>A0A1Y2F5J6</accession>
<dbReference type="InterPro" id="IPR027417">
    <property type="entry name" value="P-loop_NTPase"/>
</dbReference>
<dbReference type="Pfam" id="PF00071">
    <property type="entry name" value="Ras"/>
    <property type="match status" value="1"/>
</dbReference>
<organism evidence="2 3">
    <name type="scientific">Protomyces lactucae-debilis</name>
    <dbReference type="NCBI Taxonomy" id="2754530"/>
    <lineage>
        <taxon>Eukaryota</taxon>
        <taxon>Fungi</taxon>
        <taxon>Dikarya</taxon>
        <taxon>Ascomycota</taxon>
        <taxon>Taphrinomycotina</taxon>
        <taxon>Taphrinomycetes</taxon>
        <taxon>Taphrinales</taxon>
        <taxon>Protomycetaceae</taxon>
        <taxon>Protomyces</taxon>
    </lineage>
</organism>
<sequence>MPDPAAPYSYIVKFVIIGDSGVGKSNLMLRLTDDRSQARHDVTIGVEFGARIVDVDDTKMKLQIWDTAGQESFRSVTRSYYRGATGALLVFDITRRQTFDHVITWLSDLRTHADPNIAVALVGNKADLSETKREVSFEEAQAWADEHGVLFVEASAKTGDHVEEAFEKVAHQVYRNITTGVFDLNDKSNGIKTAGARSSTIVPSFDKGKANTCAC</sequence>
<dbReference type="RefSeq" id="XP_040723497.1">
    <property type="nucleotide sequence ID" value="XM_040867992.1"/>
</dbReference>
<dbReference type="GO" id="GO:0005525">
    <property type="term" value="F:GTP binding"/>
    <property type="evidence" value="ECO:0007669"/>
    <property type="project" value="InterPro"/>
</dbReference>
<dbReference type="Proteomes" id="UP000193685">
    <property type="component" value="Unassembled WGS sequence"/>
</dbReference>
<dbReference type="OMA" id="TNATHAC"/>
<dbReference type="PRINTS" id="PR00449">
    <property type="entry name" value="RASTRNSFRMNG"/>
</dbReference>
<dbReference type="EMBL" id="MCFI01000017">
    <property type="protein sequence ID" value="ORY78616.1"/>
    <property type="molecule type" value="Genomic_DNA"/>
</dbReference>
<dbReference type="FunFam" id="3.40.50.300:FF:002078">
    <property type="entry name" value="Ras-related protein RabQ"/>
    <property type="match status" value="1"/>
</dbReference>
<evidence type="ECO:0000313" key="3">
    <source>
        <dbReference type="Proteomes" id="UP000193685"/>
    </source>
</evidence>
<reference evidence="2 3" key="1">
    <citation type="submission" date="2016-07" db="EMBL/GenBank/DDBJ databases">
        <title>Pervasive Adenine N6-methylation of Active Genes in Fungi.</title>
        <authorList>
            <consortium name="DOE Joint Genome Institute"/>
            <person name="Mondo S.J."/>
            <person name="Dannebaum R.O."/>
            <person name="Kuo R.C."/>
            <person name="Labutti K."/>
            <person name="Haridas S."/>
            <person name="Kuo A."/>
            <person name="Salamov A."/>
            <person name="Ahrendt S.R."/>
            <person name="Lipzen A."/>
            <person name="Sullivan W."/>
            <person name="Andreopoulos W.B."/>
            <person name="Clum A."/>
            <person name="Lindquist E."/>
            <person name="Daum C."/>
            <person name="Ramamoorthy G.K."/>
            <person name="Gryganskyi A."/>
            <person name="Culley D."/>
            <person name="Magnuson J.K."/>
            <person name="James T.Y."/>
            <person name="O'Malley M.A."/>
            <person name="Stajich J.E."/>
            <person name="Spatafora J.W."/>
            <person name="Visel A."/>
            <person name="Grigoriev I.V."/>
        </authorList>
    </citation>
    <scope>NUCLEOTIDE SEQUENCE [LARGE SCALE GENOMIC DNA]</scope>
    <source>
        <strain evidence="2 3">12-1054</strain>
    </source>
</reference>
<dbReference type="InterPro" id="IPR050209">
    <property type="entry name" value="Rab_GTPases_membrane_traffic"/>
</dbReference>
<evidence type="ECO:0000256" key="1">
    <source>
        <dbReference type="ARBA" id="ARBA00006270"/>
    </source>
</evidence>
<dbReference type="NCBIfam" id="TIGR00231">
    <property type="entry name" value="small_GTP"/>
    <property type="match status" value="1"/>
</dbReference>
<dbReference type="OrthoDB" id="9989112at2759"/>
<dbReference type="AlphaFoldDB" id="A0A1Y2F5J6"/>
<dbReference type="PROSITE" id="PS51419">
    <property type="entry name" value="RAB"/>
    <property type="match status" value="1"/>
</dbReference>
<dbReference type="PROSITE" id="PS51421">
    <property type="entry name" value="RAS"/>
    <property type="match status" value="1"/>
</dbReference>
<dbReference type="GO" id="GO:0003924">
    <property type="term" value="F:GTPase activity"/>
    <property type="evidence" value="ECO:0007669"/>
    <property type="project" value="InterPro"/>
</dbReference>
<comment type="similarity">
    <text evidence="1">Belongs to the small GTPase superfamily. Rab family.</text>
</comment>
<keyword evidence="3" id="KW-1185">Reference proteome</keyword>
<dbReference type="InterPro" id="IPR001806">
    <property type="entry name" value="Small_GTPase"/>
</dbReference>
<proteinExistence type="inferred from homology"/>
<dbReference type="GeneID" id="63784591"/>
<dbReference type="SMART" id="SM00175">
    <property type="entry name" value="RAB"/>
    <property type="match status" value="1"/>
</dbReference>
<gene>
    <name evidence="2" type="ORF">BCR37DRAFT_350285</name>
</gene>
<name>A0A1Y2F5J6_PROLT</name>
<protein>
    <submittedName>
        <fullName evidence="2">Ras family-domain-containing protein</fullName>
    </submittedName>
</protein>
<dbReference type="SMART" id="SM00174">
    <property type="entry name" value="RHO"/>
    <property type="match status" value="1"/>
</dbReference>
<dbReference type="SUPFAM" id="SSF52540">
    <property type="entry name" value="P-loop containing nucleoside triphosphate hydrolases"/>
    <property type="match status" value="1"/>
</dbReference>
<dbReference type="InterPro" id="IPR005225">
    <property type="entry name" value="Small_GTP-bd"/>
</dbReference>
<dbReference type="PROSITE" id="PS51420">
    <property type="entry name" value="RHO"/>
    <property type="match status" value="1"/>
</dbReference>
<evidence type="ECO:0000313" key="2">
    <source>
        <dbReference type="EMBL" id="ORY78616.1"/>
    </source>
</evidence>
<dbReference type="SMART" id="SM00176">
    <property type="entry name" value="RAN"/>
    <property type="match status" value="1"/>
</dbReference>
<dbReference type="STRING" id="56484.A0A1Y2F5J6"/>